<reference evidence="4 5" key="1">
    <citation type="journal article" date="2016" name="Nat. Commun.">
        <title>Thousands of microbial genomes shed light on interconnected biogeochemical processes in an aquifer system.</title>
        <authorList>
            <person name="Anantharaman K."/>
            <person name="Brown C.T."/>
            <person name="Hug L.A."/>
            <person name="Sharon I."/>
            <person name="Castelle C.J."/>
            <person name="Probst A.J."/>
            <person name="Thomas B.C."/>
            <person name="Singh A."/>
            <person name="Wilkins M.J."/>
            <person name="Karaoz U."/>
            <person name="Brodie E.L."/>
            <person name="Williams K.H."/>
            <person name="Hubbard S.S."/>
            <person name="Banfield J.F."/>
        </authorList>
    </citation>
    <scope>NUCLEOTIDE SEQUENCE [LARGE SCALE GENOMIC DNA]</scope>
</reference>
<dbReference type="Pfam" id="PF13489">
    <property type="entry name" value="Methyltransf_23"/>
    <property type="match status" value="1"/>
</dbReference>
<sequence>MNLKQHNLYEKYASTQAIECPGEEELGTLCAYFGKFLPQEKDAKILDLGCGSGNFIAWLQGLGYTNTKGVDISKEQIERGESRGIKNLMLADAKEFLRGREHQFDVIFARDFLEHFPKEEVLELATLIHKALKEKGYLVGQTLNGESLLAGRLLFSDLTHEMAFTWRSIRQLCLVSRFLSVKTYPQRPVVKGVKSLARYCVWMGIELCLRVYLLAATGTSKGIFTQDILFKAEK</sequence>
<dbReference type="GO" id="GO:0032259">
    <property type="term" value="P:methylation"/>
    <property type="evidence" value="ECO:0007669"/>
    <property type="project" value="UniProtKB-KW"/>
</dbReference>
<protein>
    <recommendedName>
        <fullName evidence="6">Methyltransferase domain-containing protein</fullName>
    </recommendedName>
</protein>
<comment type="caution">
    <text evidence="4">The sequence shown here is derived from an EMBL/GenBank/DDBJ whole genome shotgun (WGS) entry which is preliminary data.</text>
</comment>
<keyword evidence="1" id="KW-0489">Methyltransferase</keyword>
<accession>A0A1F6BVE4</accession>
<name>A0A1F6BVE4_9BACT</name>
<dbReference type="STRING" id="1798471.A3A21_01360"/>
<dbReference type="AlphaFoldDB" id="A0A1F6BVE4"/>
<evidence type="ECO:0000313" key="5">
    <source>
        <dbReference type="Proteomes" id="UP000176996"/>
    </source>
</evidence>
<evidence type="ECO:0000256" key="2">
    <source>
        <dbReference type="ARBA" id="ARBA00022679"/>
    </source>
</evidence>
<evidence type="ECO:0000256" key="3">
    <source>
        <dbReference type="ARBA" id="ARBA00022691"/>
    </source>
</evidence>
<dbReference type="EMBL" id="MFKK01000017">
    <property type="protein sequence ID" value="OGG40901.1"/>
    <property type="molecule type" value="Genomic_DNA"/>
</dbReference>
<evidence type="ECO:0000313" key="4">
    <source>
        <dbReference type="EMBL" id="OGG40901.1"/>
    </source>
</evidence>
<dbReference type="GO" id="GO:0008168">
    <property type="term" value="F:methyltransferase activity"/>
    <property type="evidence" value="ECO:0007669"/>
    <property type="project" value="UniProtKB-KW"/>
</dbReference>
<dbReference type="InterPro" id="IPR029063">
    <property type="entry name" value="SAM-dependent_MTases_sf"/>
</dbReference>
<proteinExistence type="predicted"/>
<dbReference type="PANTHER" id="PTHR43464:SF19">
    <property type="entry name" value="UBIQUINONE BIOSYNTHESIS O-METHYLTRANSFERASE, MITOCHONDRIAL"/>
    <property type="match status" value="1"/>
</dbReference>
<evidence type="ECO:0000256" key="1">
    <source>
        <dbReference type="ARBA" id="ARBA00022603"/>
    </source>
</evidence>
<evidence type="ECO:0008006" key="6">
    <source>
        <dbReference type="Google" id="ProtNLM"/>
    </source>
</evidence>
<dbReference type="CDD" id="cd02440">
    <property type="entry name" value="AdoMet_MTases"/>
    <property type="match status" value="1"/>
</dbReference>
<organism evidence="4 5">
    <name type="scientific">Candidatus Jorgensenbacteria bacterium RIFCSPLOWO2_01_FULL_45_25b</name>
    <dbReference type="NCBI Taxonomy" id="1798471"/>
    <lineage>
        <taxon>Bacteria</taxon>
        <taxon>Candidatus Joergenseniibacteriota</taxon>
    </lineage>
</organism>
<keyword evidence="2" id="KW-0808">Transferase</keyword>
<dbReference type="PANTHER" id="PTHR43464">
    <property type="entry name" value="METHYLTRANSFERASE"/>
    <property type="match status" value="1"/>
</dbReference>
<gene>
    <name evidence="4" type="ORF">A3A21_01360</name>
</gene>
<keyword evidence="3" id="KW-0949">S-adenosyl-L-methionine</keyword>
<dbReference type="Proteomes" id="UP000176996">
    <property type="component" value="Unassembled WGS sequence"/>
</dbReference>
<dbReference type="Gene3D" id="3.40.50.150">
    <property type="entry name" value="Vaccinia Virus protein VP39"/>
    <property type="match status" value="1"/>
</dbReference>
<dbReference type="SUPFAM" id="SSF53335">
    <property type="entry name" value="S-adenosyl-L-methionine-dependent methyltransferases"/>
    <property type="match status" value="1"/>
</dbReference>